<dbReference type="GO" id="GO:0019843">
    <property type="term" value="F:rRNA binding"/>
    <property type="evidence" value="ECO:0007669"/>
    <property type="project" value="EnsemblFungi"/>
</dbReference>
<dbReference type="GO" id="GO:0000462">
    <property type="term" value="P:maturation of SSU-rRNA from tricistronic rRNA transcript (SSU-rRNA, 5.8S rRNA, LSU-rRNA)"/>
    <property type="evidence" value="ECO:0007669"/>
    <property type="project" value="EnsemblFungi"/>
</dbReference>
<dbReference type="PANTHER" id="PTHR12933">
    <property type="entry name" value="ORF PROTEIN-RELATED"/>
    <property type="match status" value="1"/>
</dbReference>
<evidence type="ECO:0000256" key="3">
    <source>
        <dbReference type="ARBA" id="ARBA00009223"/>
    </source>
</evidence>
<feature type="region of interest" description="Disordered" evidence="10">
    <location>
        <begin position="473"/>
        <end position="492"/>
    </location>
</feature>
<evidence type="ECO:0000256" key="4">
    <source>
        <dbReference type="ARBA" id="ARBA00015422"/>
    </source>
</evidence>
<dbReference type="Proteomes" id="UP000094236">
    <property type="component" value="Unassembled WGS sequence"/>
</dbReference>
<gene>
    <name evidence="13" type="ORF">PACTADRAFT_50741</name>
</gene>
<feature type="region of interest" description="Disordered" evidence="10">
    <location>
        <begin position="1"/>
        <end position="100"/>
    </location>
</feature>
<comment type="similarity">
    <text evidence="3">Belongs to the UTP25 family.</text>
</comment>
<evidence type="ECO:0000313" key="13">
    <source>
        <dbReference type="EMBL" id="ODV94889.1"/>
    </source>
</evidence>
<evidence type="ECO:0000256" key="2">
    <source>
        <dbReference type="ARBA" id="ARBA00004604"/>
    </source>
</evidence>
<evidence type="ECO:0000256" key="7">
    <source>
        <dbReference type="ARBA" id="ARBA00023242"/>
    </source>
</evidence>
<evidence type="ECO:0000259" key="12">
    <source>
        <dbReference type="Pfam" id="PF22916"/>
    </source>
</evidence>
<dbReference type="GO" id="GO:0034511">
    <property type="term" value="F:U3 snoRNA binding"/>
    <property type="evidence" value="ECO:0007669"/>
    <property type="project" value="EnsemblFungi"/>
</dbReference>
<keyword evidence="6" id="KW-0698">rRNA processing</keyword>
<dbReference type="InterPro" id="IPR053939">
    <property type="entry name" value="UTP25_C"/>
</dbReference>
<dbReference type="AlphaFoldDB" id="A0A1E4TT11"/>
<accession>A0A1E4TT11</accession>
<feature type="domain" description="UTP25 C-terminal" evidence="11">
    <location>
        <begin position="616"/>
        <end position="823"/>
    </location>
</feature>
<comment type="subcellular location">
    <subcellularLocation>
        <location evidence="2">Nucleus</location>
        <location evidence="2">Nucleolus</location>
    </subcellularLocation>
</comment>
<proteinExistence type="inferred from homology"/>
<dbReference type="GO" id="GO:0032040">
    <property type="term" value="C:small-subunit processome"/>
    <property type="evidence" value="ECO:0007669"/>
    <property type="project" value="EnsemblFungi"/>
</dbReference>
<dbReference type="Gene3D" id="3.40.50.300">
    <property type="entry name" value="P-loop containing nucleotide triphosphate hydrolases"/>
    <property type="match status" value="1"/>
</dbReference>
<evidence type="ECO:0000256" key="9">
    <source>
        <dbReference type="ARBA" id="ARBA00031846"/>
    </source>
</evidence>
<feature type="compositionally biased region" description="Basic and acidic residues" evidence="10">
    <location>
        <begin position="70"/>
        <end position="79"/>
    </location>
</feature>
<comment type="function">
    <text evidence="1">DEAD-box RNA helicase-like protein required for pre-18S rRNA processing, specifically at sites A0, A1, and A2.</text>
</comment>
<dbReference type="Pfam" id="PF06862">
    <property type="entry name" value="Utp25_C"/>
    <property type="match status" value="1"/>
</dbReference>
<keyword evidence="8" id="KW-0687">Ribonucleoprotein</keyword>
<feature type="compositionally biased region" description="Basic and acidic residues" evidence="10">
    <location>
        <begin position="482"/>
        <end position="492"/>
    </location>
</feature>
<name>A0A1E4TT11_PACTA</name>
<dbReference type="OrthoDB" id="10264378at2759"/>
<dbReference type="STRING" id="669874.A0A1E4TT11"/>
<evidence type="ECO:0000259" key="11">
    <source>
        <dbReference type="Pfam" id="PF06862"/>
    </source>
</evidence>
<evidence type="ECO:0000256" key="6">
    <source>
        <dbReference type="ARBA" id="ARBA00022552"/>
    </source>
</evidence>
<dbReference type="InterPro" id="IPR027417">
    <property type="entry name" value="P-loop_NTPase"/>
</dbReference>
<keyword evidence="14" id="KW-1185">Reference proteome</keyword>
<evidence type="ECO:0000256" key="1">
    <source>
        <dbReference type="ARBA" id="ARBA00002883"/>
    </source>
</evidence>
<dbReference type="InterPro" id="IPR053940">
    <property type="entry name" value="UTP25_NTPase-like"/>
</dbReference>
<keyword evidence="7" id="KW-0539">Nucleus</keyword>
<keyword evidence="5" id="KW-0690">Ribosome biogenesis</keyword>
<protein>
    <recommendedName>
        <fullName evidence="4">U3 small nucleolar RNA-associated protein 25</fullName>
    </recommendedName>
    <alternativeName>
        <fullName evidence="9">U three protein 25</fullName>
    </alternativeName>
</protein>
<evidence type="ECO:0000256" key="5">
    <source>
        <dbReference type="ARBA" id="ARBA00022517"/>
    </source>
</evidence>
<dbReference type="Pfam" id="PF22916">
    <property type="entry name" value="UTP25_NTPase-like"/>
    <property type="match status" value="1"/>
</dbReference>
<evidence type="ECO:0000313" key="14">
    <source>
        <dbReference type="Proteomes" id="UP000094236"/>
    </source>
</evidence>
<organism evidence="13 14">
    <name type="scientific">Pachysolen tannophilus NRRL Y-2460</name>
    <dbReference type="NCBI Taxonomy" id="669874"/>
    <lineage>
        <taxon>Eukaryota</taxon>
        <taxon>Fungi</taxon>
        <taxon>Dikarya</taxon>
        <taxon>Ascomycota</taxon>
        <taxon>Saccharomycotina</taxon>
        <taxon>Pichiomycetes</taxon>
        <taxon>Pachysolenaceae</taxon>
        <taxon>Pachysolen</taxon>
    </lineage>
</organism>
<dbReference type="InterPro" id="IPR010678">
    <property type="entry name" value="UTP25"/>
</dbReference>
<dbReference type="EMBL" id="KV454015">
    <property type="protein sequence ID" value="ODV94889.1"/>
    <property type="molecule type" value="Genomic_DNA"/>
</dbReference>
<sequence length="824" mass="96117">MGASQSRKQERASKRSLTSADGGKLVSETNDSRNGTKRTKHGRKELRTITRTTRRGGQESNSNDDVANGENKEYEHSDIESLVSDGGESENGNEQVNDTRKAYDSLLTLLKYDHKESRRETIGTKKIEANFDDETYEEDVEEIAGIISEGEEAEDDAKEKKIASNANDKLTVDEIDEDDLDEKNMTDPFNFHFNDENALELKISNYEKLLKDKSQPKKLKLVTKLRLEDEEYVLLNHIPNIEGEEDESLRTISSDNLFGNLSKFNVKSKVLDKLKDLKSINNNSQLLNHTVNSIFQYKNLNLQYYENDLLQKSYQDYYLLHVLNHVCKTRDRILKNNNKKQIVMENLSKGLLKPEEEPEFRDQGYTRPKVLILLPTRNFAYELVMKLIKLSSFESVENKSKFIKQFYSDFEIDNTSKKSKDFRDFFKGNTNDFFCLGLKFTRKTLKLYSAFKNSDIIIASPLGLKMILENEGKSRTNNNNKDQNRDGSKPSRTYDSDFLSSIEVVVFDKAHGFLMQNWEHVTSIISQYLNKTPKKFHDDVDFSRIRMWTINDQYKFITQFLCFSKYATPELNNLMNFQRTCNIAGNLIVKPIINEQKSILSRQQASLKTVGILNNDVRLRQYFQKFQTASIIDEPNDRFNFFKNVVLSQIMNKSSYDSGFLIYVPSYLDFLRLVNFFKTTSTEVLSINEYSSQSQLTRNRSFFMKNSKKFKIMLYTERLHFYKRYEIKGVKNMIFYGLPSDPSFYSDCIDFIIKHKLRQQILNSNPMINNTIEEKNEETEEFDLNLSMVRSIYSKFDLLKLEKIVGLQRANVLCNSNDETFEFR</sequence>
<evidence type="ECO:0000256" key="8">
    <source>
        <dbReference type="ARBA" id="ARBA00023274"/>
    </source>
</evidence>
<evidence type="ECO:0000256" key="10">
    <source>
        <dbReference type="SAM" id="MobiDB-lite"/>
    </source>
</evidence>
<reference evidence="14" key="1">
    <citation type="submission" date="2016-05" db="EMBL/GenBank/DDBJ databases">
        <title>Comparative genomics of biotechnologically important yeasts.</title>
        <authorList>
            <consortium name="DOE Joint Genome Institute"/>
            <person name="Riley R."/>
            <person name="Haridas S."/>
            <person name="Wolfe K.H."/>
            <person name="Lopes M.R."/>
            <person name="Hittinger C.T."/>
            <person name="Goker M."/>
            <person name="Salamov A."/>
            <person name="Wisecaver J."/>
            <person name="Long T.M."/>
            <person name="Aerts A.L."/>
            <person name="Barry K."/>
            <person name="Choi C."/>
            <person name="Clum A."/>
            <person name="Coughlan A.Y."/>
            <person name="Deshpande S."/>
            <person name="Douglass A.P."/>
            <person name="Hanson S.J."/>
            <person name="Klenk H.-P."/>
            <person name="Labutti K."/>
            <person name="Lapidus A."/>
            <person name="Lindquist E."/>
            <person name="Lipzen A."/>
            <person name="Meier-Kolthoff J.P."/>
            <person name="Ohm R.A."/>
            <person name="Otillar R.P."/>
            <person name="Pangilinan J."/>
            <person name="Peng Y."/>
            <person name="Rokas A."/>
            <person name="Rosa C.A."/>
            <person name="Scheuner C."/>
            <person name="Sibirny A.A."/>
            <person name="Slot J.C."/>
            <person name="Stielow J.B."/>
            <person name="Sun H."/>
            <person name="Kurtzman C.P."/>
            <person name="Blackwell M."/>
            <person name="Grigoriev I.V."/>
            <person name="Jeffries T.W."/>
        </authorList>
    </citation>
    <scope>NUCLEOTIDE SEQUENCE [LARGE SCALE GENOMIC DNA]</scope>
    <source>
        <strain evidence="14">NRRL Y-2460</strain>
    </source>
</reference>
<feature type="domain" description="UTP25 NTP hydrolase-like" evidence="12">
    <location>
        <begin position="311"/>
        <end position="586"/>
    </location>
</feature>
<feature type="compositionally biased region" description="Basic residues" evidence="10">
    <location>
        <begin position="35"/>
        <end position="44"/>
    </location>
</feature>
<dbReference type="PANTHER" id="PTHR12933:SF0">
    <property type="entry name" value="U3 SMALL NUCLEOLAR RNA-ASSOCIATED PROTEIN 25 HOMOLOG"/>
    <property type="match status" value="1"/>
</dbReference>